<dbReference type="NCBIfam" id="NF045541">
    <property type="entry name" value="scaf_prot_MCP2"/>
    <property type="match status" value="1"/>
</dbReference>
<organism evidence="2 3">
    <name type="scientific">Meinhardsimonia xiamenensis</name>
    <dbReference type="NCBI Taxonomy" id="990712"/>
    <lineage>
        <taxon>Bacteria</taxon>
        <taxon>Pseudomonadati</taxon>
        <taxon>Pseudomonadota</taxon>
        <taxon>Alphaproteobacteria</taxon>
        <taxon>Rhodobacterales</taxon>
        <taxon>Paracoccaceae</taxon>
        <taxon>Meinhardsimonia</taxon>
    </lineage>
</organism>
<dbReference type="Pfam" id="PF25209">
    <property type="entry name" value="Phage_capsid_4"/>
    <property type="match status" value="1"/>
</dbReference>
<name>A0A1G9HI56_9RHOB</name>
<dbReference type="RefSeq" id="WP_092501387.1">
    <property type="nucleotide sequence ID" value="NZ_FNFV01000015.1"/>
</dbReference>
<protein>
    <recommendedName>
        <fullName evidence="4">Prohead serine protease</fullName>
    </recommendedName>
</protein>
<dbReference type="STRING" id="990712.SAMN05216257_11511"/>
<keyword evidence="3" id="KW-1185">Reference proteome</keyword>
<accession>A0A1G9HI56</accession>
<evidence type="ECO:0000313" key="3">
    <source>
        <dbReference type="Proteomes" id="UP000199328"/>
    </source>
</evidence>
<reference evidence="3" key="1">
    <citation type="submission" date="2016-10" db="EMBL/GenBank/DDBJ databases">
        <authorList>
            <person name="Varghese N."/>
            <person name="Submissions S."/>
        </authorList>
    </citation>
    <scope>NUCLEOTIDE SEQUENCE [LARGE SCALE GENOMIC DNA]</scope>
    <source>
        <strain evidence="3">CGMCC 1.10789</strain>
    </source>
</reference>
<dbReference type="OrthoDB" id="9806592at2"/>
<feature type="region of interest" description="Disordered" evidence="1">
    <location>
        <begin position="183"/>
        <end position="232"/>
    </location>
</feature>
<evidence type="ECO:0000256" key="1">
    <source>
        <dbReference type="SAM" id="MobiDB-lite"/>
    </source>
</evidence>
<sequence length="658" mass="71123">MPEDRVTLPALTRAAEMVPASLNEAERTVDVIWTTGARVARPRLFGDPVEEELSLAPGAVRLERLNSGAPFLAGHGRGLGDVLGVVVEGSARIEDGRGIATIRFSRREEVEPFWRDVRDGVIRNVSVGYRVHRFEVTARRDGPDLYRAVDWEPLEISAVAIGADPGARTRASDDAALCRITRPTSTRTEDDDMPEATPTTPAEGENRTRAATSEARAEAEQVSPPAADEDRIRAEERARAREILALCRRHGIEEDVAERLIAEGATLDVARAAILEALASSDPLGERVVEPTPARARDDRADRAQAEAIASALMHRFDPSRELAPGARDFRGLSLMEIARHVLERGGVSTAGLSRMELAGAALMSRAGMHSTSDFPAILANVAGKTLRAAYERTPRTFTAWARRTAITDFKPVSRVQLSGAPDLQKVLEGGEFQYGTIGEGKEVYALASYGRILAITRQALINDDLDAFTRIPAAFGAAAADLESDIVYAILNQNPAMADGKALFHASHGNLASGSAITETALAEAWRAFGKQTGLEGRLISVLPRWILVPPGTRALEARKQMTATTPASSADVNPYAGRLEIVEEPRLIPASGNDPWFLAADPARVDTVEYAHLEGHEGVFIETRAGFEVDGIEIKARHDFAAKAIDWRGLYKNPGA</sequence>
<evidence type="ECO:0000313" key="2">
    <source>
        <dbReference type="EMBL" id="SDL12660.1"/>
    </source>
</evidence>
<gene>
    <name evidence="2" type="ORF">SAMN05216257_11511</name>
</gene>
<proteinExistence type="predicted"/>
<dbReference type="EMBL" id="FNFV01000015">
    <property type="protein sequence ID" value="SDL12660.1"/>
    <property type="molecule type" value="Genomic_DNA"/>
</dbReference>
<dbReference type="AlphaFoldDB" id="A0A1G9HI56"/>
<dbReference type="Proteomes" id="UP000199328">
    <property type="component" value="Unassembled WGS sequence"/>
</dbReference>
<evidence type="ECO:0008006" key="4">
    <source>
        <dbReference type="Google" id="ProtNLM"/>
    </source>
</evidence>